<sequence length="100" mass="11316">MKTKINKNSKDLSSLSKEEKDILTSYEAGEWKSIGLNNKLISAYQKAASATLAKNKRINIRLNQLDLQSIQKKAFEEGLPYQTFISSLIHKFVTGKLVEK</sequence>
<comment type="caution">
    <text evidence="1">The sequence shown here is derived from an EMBL/GenBank/DDBJ whole genome shotgun (WGS) entry which is preliminary data.</text>
</comment>
<dbReference type="EMBL" id="RQGA01000006">
    <property type="protein sequence ID" value="TGL42465.1"/>
    <property type="molecule type" value="Genomic_DNA"/>
</dbReference>
<proteinExistence type="predicted"/>
<evidence type="ECO:0000313" key="2">
    <source>
        <dbReference type="Proteomes" id="UP000298125"/>
    </source>
</evidence>
<gene>
    <name evidence="1" type="ORF">EHQ49_07120</name>
</gene>
<dbReference type="Proteomes" id="UP000298125">
    <property type="component" value="Unassembled WGS sequence"/>
</dbReference>
<evidence type="ECO:0000313" key="1">
    <source>
        <dbReference type="EMBL" id="TGL42465.1"/>
    </source>
</evidence>
<keyword evidence="2" id="KW-1185">Reference proteome</keyword>
<dbReference type="RefSeq" id="WP_135577827.1">
    <property type="nucleotide sequence ID" value="NZ_RQGA01000006.1"/>
</dbReference>
<dbReference type="OrthoDB" id="595481at2"/>
<dbReference type="AlphaFoldDB" id="A0A4R9JJE7"/>
<organism evidence="1 2">
    <name type="scientific">Leptospira perdikensis</name>
    <dbReference type="NCBI Taxonomy" id="2484948"/>
    <lineage>
        <taxon>Bacteria</taxon>
        <taxon>Pseudomonadati</taxon>
        <taxon>Spirochaetota</taxon>
        <taxon>Spirochaetia</taxon>
        <taxon>Leptospirales</taxon>
        <taxon>Leptospiraceae</taxon>
        <taxon>Leptospira</taxon>
    </lineage>
</organism>
<protein>
    <submittedName>
        <fullName evidence="1">Antitoxin</fullName>
    </submittedName>
</protein>
<name>A0A4R9JJE7_9LEPT</name>
<accession>A0A4R9JJE7</accession>
<reference evidence="1" key="1">
    <citation type="journal article" date="2019" name="PLoS Negl. Trop. Dis.">
        <title>Revisiting the worldwide diversity of Leptospira species in the environment.</title>
        <authorList>
            <person name="Vincent A.T."/>
            <person name="Schiettekatte O."/>
            <person name="Bourhy P."/>
            <person name="Veyrier F.J."/>
            <person name="Picardeau M."/>
        </authorList>
    </citation>
    <scope>NUCLEOTIDE SEQUENCE [LARGE SCALE GENOMIC DNA]</scope>
    <source>
        <strain evidence="1">201702692</strain>
    </source>
</reference>